<protein>
    <submittedName>
        <fullName evidence="3">N-acylglucosamine 2-epimerase</fullName>
    </submittedName>
</protein>
<proteinExistence type="inferred from homology"/>
<sequence length="409" mass="47596">MIDTMNAAAAQALGDHARRQITDQILPFWLPHSIDRTHGGFLFCRDEDGTVIDTDKPVWIHGRFVWLLSVLYCEMQQNPQWLEAARQGLDFLNTFGVDRRDGNREGRFFFRLDQRGRGLIKRKRYLFSECFAVAANAAFSRASGEERYLAEALRCLATIERYRTTPGLLEPKVDPQVRPVKGLALPMIMVWVLQELRLADPRNAPDYTRRIDREIDEIQGFLSFEHCAVLEILGAKGEILDHFEGRTLNPGHALEAAWFILREASLTAPGPRRDALIRQGLTMAEWMWQRGWDDEYGGFFYFRDLFGRSATEYWHDMKFWWPQNEAALAALYAWKLSGEPRWYERFARVLSWQEEHFIDPLHGEWYGYLHRDGSISSRIKGNMFKGPFHIPRMYHAIATVTGDHLREPG</sequence>
<dbReference type="AlphaFoldDB" id="A0A1N6WMB2"/>
<keyword evidence="4" id="KW-1185">Reference proteome</keyword>
<organism evidence="3 4">
    <name type="scientific">Alkalispirochaeta americana</name>
    <dbReference type="NCBI Taxonomy" id="159291"/>
    <lineage>
        <taxon>Bacteria</taxon>
        <taxon>Pseudomonadati</taxon>
        <taxon>Spirochaetota</taxon>
        <taxon>Spirochaetia</taxon>
        <taxon>Spirochaetales</taxon>
        <taxon>Spirochaetaceae</taxon>
        <taxon>Alkalispirochaeta</taxon>
    </lineage>
</organism>
<evidence type="ECO:0000256" key="1">
    <source>
        <dbReference type="ARBA" id="ARBA00008558"/>
    </source>
</evidence>
<dbReference type="GO" id="GO:0016853">
    <property type="term" value="F:isomerase activity"/>
    <property type="evidence" value="ECO:0007669"/>
    <property type="project" value="UniProtKB-KW"/>
</dbReference>
<dbReference type="Gene3D" id="1.50.10.10">
    <property type="match status" value="1"/>
</dbReference>
<name>A0A1N6WMB2_9SPIO</name>
<accession>A0A1N6WMB2</accession>
<evidence type="ECO:0000256" key="2">
    <source>
        <dbReference type="ARBA" id="ARBA00023235"/>
    </source>
</evidence>
<dbReference type="Pfam" id="PF07221">
    <property type="entry name" value="GlcNAc_2-epim"/>
    <property type="match status" value="1"/>
</dbReference>
<dbReference type="InterPro" id="IPR012341">
    <property type="entry name" value="6hp_glycosidase-like_sf"/>
</dbReference>
<dbReference type="Proteomes" id="UP000186400">
    <property type="component" value="Unassembled WGS sequence"/>
</dbReference>
<dbReference type="InterPro" id="IPR010819">
    <property type="entry name" value="AGE/CE"/>
</dbReference>
<dbReference type="EMBL" id="FTMS01000018">
    <property type="protein sequence ID" value="SIQ91170.1"/>
    <property type="molecule type" value="Genomic_DNA"/>
</dbReference>
<evidence type="ECO:0000313" key="3">
    <source>
        <dbReference type="EMBL" id="SIQ91170.1"/>
    </source>
</evidence>
<reference evidence="3 4" key="1">
    <citation type="submission" date="2017-01" db="EMBL/GenBank/DDBJ databases">
        <authorList>
            <person name="Mah S.A."/>
            <person name="Swanson W.J."/>
            <person name="Moy G.W."/>
            <person name="Vacquier V.D."/>
        </authorList>
    </citation>
    <scope>NUCLEOTIDE SEQUENCE [LARGE SCALE GENOMIC DNA]</scope>
    <source>
        <strain evidence="3 4">ASpG1</strain>
    </source>
</reference>
<keyword evidence="2" id="KW-0413">Isomerase</keyword>
<dbReference type="STRING" id="159291.SAMN05920897_1187"/>
<dbReference type="SUPFAM" id="SSF48208">
    <property type="entry name" value="Six-hairpin glycosidases"/>
    <property type="match status" value="1"/>
</dbReference>
<dbReference type="GO" id="GO:0005975">
    <property type="term" value="P:carbohydrate metabolic process"/>
    <property type="evidence" value="ECO:0007669"/>
    <property type="project" value="InterPro"/>
</dbReference>
<dbReference type="PANTHER" id="PTHR15108">
    <property type="entry name" value="N-ACYLGLUCOSAMINE-2-EPIMERASE"/>
    <property type="match status" value="1"/>
</dbReference>
<evidence type="ECO:0000313" key="4">
    <source>
        <dbReference type="Proteomes" id="UP000186400"/>
    </source>
</evidence>
<gene>
    <name evidence="3" type="ORF">SAMN05920897_1187</name>
</gene>
<dbReference type="InterPro" id="IPR008928">
    <property type="entry name" value="6-hairpin_glycosidase_sf"/>
</dbReference>
<comment type="similarity">
    <text evidence="1">Belongs to the N-acylglucosamine 2-epimerase family.</text>
</comment>